<keyword evidence="7" id="KW-0067">ATP-binding</keyword>
<reference evidence="13 14" key="1">
    <citation type="journal article" date="2007" name="Int. J. Syst. Evol. Microbiol.">
        <title>Oceanobacillus profundus sp. nov., isolated from a deep-sea sediment core.</title>
        <authorList>
            <person name="Kim Y.G."/>
            <person name="Choi D.H."/>
            <person name="Hyun S."/>
            <person name="Cho B.C."/>
        </authorList>
    </citation>
    <scope>NUCLEOTIDE SEQUENCE [LARGE SCALE GENOMIC DNA]</scope>
    <source>
        <strain evidence="13 14">DSM 18246</strain>
    </source>
</reference>
<dbReference type="InterPro" id="IPR005218">
    <property type="entry name" value="Diacylglycerol/lipid_kinase"/>
</dbReference>
<dbReference type="PROSITE" id="PS50146">
    <property type="entry name" value="DAGK"/>
    <property type="match status" value="1"/>
</dbReference>
<evidence type="ECO:0000313" key="13">
    <source>
        <dbReference type="EMBL" id="RHW29635.1"/>
    </source>
</evidence>
<keyword evidence="4" id="KW-0808">Transferase</keyword>
<dbReference type="SMART" id="SM00046">
    <property type="entry name" value="DAGKc"/>
    <property type="match status" value="1"/>
</dbReference>
<keyword evidence="14" id="KW-1185">Reference proteome</keyword>
<keyword evidence="9" id="KW-0594">Phospholipid biosynthesis</keyword>
<keyword evidence="10" id="KW-1208">Phospholipid metabolism</keyword>
<feature type="domain" description="DAGKc" evidence="12">
    <location>
        <begin position="1"/>
        <end position="129"/>
    </location>
</feature>
<name>A0A417YAK9_9BACI</name>
<keyword evidence="11" id="KW-0472">Membrane</keyword>
<dbReference type="InterPro" id="IPR050187">
    <property type="entry name" value="Lipid_Phosphate_FormReg"/>
</dbReference>
<dbReference type="Gene3D" id="2.60.200.40">
    <property type="match status" value="1"/>
</dbReference>
<comment type="cofactor">
    <cofactor evidence="1">
        <name>Mg(2+)</name>
        <dbReference type="ChEBI" id="CHEBI:18420"/>
    </cofactor>
</comment>
<dbReference type="Pfam" id="PF00781">
    <property type="entry name" value="DAGK_cat"/>
    <property type="match status" value="1"/>
</dbReference>
<dbReference type="Proteomes" id="UP000285456">
    <property type="component" value="Unassembled WGS sequence"/>
</dbReference>
<protein>
    <submittedName>
        <fullName evidence="13">Diacylglycerol kinase family lipid kinase</fullName>
    </submittedName>
</protein>
<dbReference type="SUPFAM" id="SSF111331">
    <property type="entry name" value="NAD kinase/diacylglycerol kinase-like"/>
    <property type="match status" value="1"/>
</dbReference>
<keyword evidence="5" id="KW-0547">Nucleotide-binding</keyword>
<dbReference type="Pfam" id="PF19279">
    <property type="entry name" value="YegS_C"/>
    <property type="match status" value="1"/>
</dbReference>
<keyword evidence="3" id="KW-0444">Lipid biosynthesis</keyword>
<dbReference type="AlphaFoldDB" id="A0A417YAK9"/>
<organism evidence="13 14">
    <name type="scientific">Oceanobacillus profundus</name>
    <dbReference type="NCBI Taxonomy" id="372463"/>
    <lineage>
        <taxon>Bacteria</taxon>
        <taxon>Bacillati</taxon>
        <taxon>Bacillota</taxon>
        <taxon>Bacilli</taxon>
        <taxon>Bacillales</taxon>
        <taxon>Bacillaceae</taxon>
        <taxon>Oceanobacillus</taxon>
    </lineage>
</organism>
<evidence type="ECO:0000256" key="10">
    <source>
        <dbReference type="ARBA" id="ARBA00023264"/>
    </source>
</evidence>
<evidence type="ECO:0000313" key="14">
    <source>
        <dbReference type="Proteomes" id="UP000285456"/>
    </source>
</evidence>
<dbReference type="InterPro" id="IPR017438">
    <property type="entry name" value="ATP-NAD_kinase_N"/>
</dbReference>
<feature type="transmembrane region" description="Helical" evidence="11">
    <location>
        <begin position="231"/>
        <end position="252"/>
    </location>
</feature>
<evidence type="ECO:0000256" key="3">
    <source>
        <dbReference type="ARBA" id="ARBA00022516"/>
    </source>
</evidence>
<keyword evidence="8" id="KW-0443">Lipid metabolism</keyword>
<dbReference type="RefSeq" id="WP_118890387.1">
    <property type="nucleotide sequence ID" value="NZ_JAMAWL010000005.1"/>
</dbReference>
<dbReference type="GO" id="GO:0005524">
    <property type="term" value="F:ATP binding"/>
    <property type="evidence" value="ECO:0007669"/>
    <property type="project" value="UniProtKB-KW"/>
</dbReference>
<dbReference type="PANTHER" id="PTHR12358">
    <property type="entry name" value="SPHINGOSINE KINASE"/>
    <property type="match status" value="1"/>
</dbReference>
<proteinExistence type="inferred from homology"/>
<dbReference type="NCBIfam" id="TIGR00147">
    <property type="entry name" value="YegS/Rv2252/BmrU family lipid kinase"/>
    <property type="match status" value="1"/>
</dbReference>
<dbReference type="GO" id="GO:0008654">
    <property type="term" value="P:phospholipid biosynthetic process"/>
    <property type="evidence" value="ECO:0007669"/>
    <property type="project" value="UniProtKB-KW"/>
</dbReference>
<comment type="similarity">
    <text evidence="2">Belongs to the diacylglycerol/lipid kinase family.</text>
</comment>
<comment type="caution">
    <text evidence="13">The sequence shown here is derived from an EMBL/GenBank/DDBJ whole genome shotgun (WGS) entry which is preliminary data.</text>
</comment>
<keyword evidence="11" id="KW-0812">Transmembrane</keyword>
<evidence type="ECO:0000256" key="5">
    <source>
        <dbReference type="ARBA" id="ARBA00022741"/>
    </source>
</evidence>
<evidence type="ECO:0000256" key="6">
    <source>
        <dbReference type="ARBA" id="ARBA00022777"/>
    </source>
</evidence>
<dbReference type="InterPro" id="IPR045540">
    <property type="entry name" value="YegS/DAGK_C"/>
</dbReference>
<dbReference type="OrthoDB" id="9786026at2"/>
<keyword evidence="6 13" id="KW-0418">Kinase</keyword>
<evidence type="ECO:0000256" key="8">
    <source>
        <dbReference type="ARBA" id="ARBA00023098"/>
    </source>
</evidence>
<gene>
    <name evidence="13" type="ORF">D1B32_21260</name>
</gene>
<evidence type="ECO:0000256" key="4">
    <source>
        <dbReference type="ARBA" id="ARBA00022679"/>
    </source>
</evidence>
<evidence type="ECO:0000256" key="7">
    <source>
        <dbReference type="ARBA" id="ARBA00022840"/>
    </source>
</evidence>
<accession>A0A417YAK9</accession>
<evidence type="ECO:0000256" key="2">
    <source>
        <dbReference type="ARBA" id="ARBA00005983"/>
    </source>
</evidence>
<keyword evidence="11" id="KW-1133">Transmembrane helix</keyword>
<sequence length="309" mass="34329">MYIFIINPKAGSGRALKVFSDIQNSAVYRQMDSQYFFTEYEGHGEAIARKISADPEGKTIIVVGGDGTIHEVMNGLISTEIRIAFIPAGSGNDFARGCGIKGKPEEILRKIIEHNMVRPYWIGNYTADGYGVRKFVNSIGFGFDAAIAHAANQSSYRRFLNALGLGTLSYVIALIYVLMYYKPMSMELEIDNEKRILKDCWMVTIANHPYYGGGMKIIPTAVIQPNVFPLLIIHSISKWKVLALFITVFLGIHTRFKEVEILEATTLKITAETSIPFQTDGQTGKCSSSLISKQKEAVHITGIDEAWAK</sequence>
<dbReference type="InterPro" id="IPR016064">
    <property type="entry name" value="NAD/diacylglycerol_kinase_sf"/>
</dbReference>
<dbReference type="InterPro" id="IPR001206">
    <property type="entry name" value="Diacylglycerol_kinase_cat_dom"/>
</dbReference>
<evidence type="ECO:0000259" key="12">
    <source>
        <dbReference type="PROSITE" id="PS50146"/>
    </source>
</evidence>
<evidence type="ECO:0000256" key="9">
    <source>
        <dbReference type="ARBA" id="ARBA00023209"/>
    </source>
</evidence>
<dbReference type="GO" id="GO:0016301">
    <property type="term" value="F:kinase activity"/>
    <property type="evidence" value="ECO:0007669"/>
    <property type="project" value="UniProtKB-KW"/>
</dbReference>
<evidence type="ECO:0000256" key="11">
    <source>
        <dbReference type="SAM" id="Phobius"/>
    </source>
</evidence>
<evidence type="ECO:0000256" key="1">
    <source>
        <dbReference type="ARBA" id="ARBA00001946"/>
    </source>
</evidence>
<dbReference type="PANTHER" id="PTHR12358:SF54">
    <property type="entry name" value="SPHINGOSINE KINASE RELATED PROTEIN"/>
    <property type="match status" value="1"/>
</dbReference>
<feature type="transmembrane region" description="Helical" evidence="11">
    <location>
        <begin position="159"/>
        <end position="181"/>
    </location>
</feature>
<dbReference type="Gene3D" id="3.40.50.10330">
    <property type="entry name" value="Probable inorganic polyphosphate/atp-NAD kinase, domain 1"/>
    <property type="match status" value="1"/>
</dbReference>
<dbReference type="EMBL" id="QWEH01000022">
    <property type="protein sequence ID" value="RHW29635.1"/>
    <property type="molecule type" value="Genomic_DNA"/>
</dbReference>